<dbReference type="AlphaFoldDB" id="A0A096NSI6"/>
<evidence type="ECO:0000256" key="1">
    <source>
        <dbReference type="ARBA" id="ARBA00004141"/>
    </source>
</evidence>
<dbReference type="Ensembl" id="ENSPANT00000082025.1">
    <property type="protein sequence ID" value="ENSPANP00000052680.1"/>
    <property type="gene ID" value="ENSPANG00000024965.3"/>
</dbReference>
<feature type="transmembrane region" description="Helical" evidence="6">
    <location>
        <begin position="185"/>
        <end position="207"/>
    </location>
</feature>
<feature type="transmembrane region" description="Helical" evidence="6">
    <location>
        <begin position="304"/>
        <end position="324"/>
    </location>
</feature>
<proteinExistence type="predicted"/>
<feature type="transmembrane region" description="Helical" evidence="6">
    <location>
        <begin position="90"/>
        <end position="110"/>
    </location>
</feature>
<feature type="transmembrane region" description="Helical" evidence="6">
    <location>
        <begin position="255"/>
        <end position="278"/>
    </location>
</feature>
<organism evidence="7 8">
    <name type="scientific">Papio anubis</name>
    <name type="common">Olive baboon</name>
    <dbReference type="NCBI Taxonomy" id="9555"/>
    <lineage>
        <taxon>Eukaryota</taxon>
        <taxon>Metazoa</taxon>
        <taxon>Chordata</taxon>
        <taxon>Craniata</taxon>
        <taxon>Vertebrata</taxon>
        <taxon>Euteleostomi</taxon>
        <taxon>Mammalia</taxon>
        <taxon>Eutheria</taxon>
        <taxon>Euarchontoglires</taxon>
        <taxon>Primates</taxon>
        <taxon>Haplorrhini</taxon>
        <taxon>Catarrhini</taxon>
        <taxon>Cercopithecidae</taxon>
        <taxon>Cercopithecinae</taxon>
        <taxon>Papio</taxon>
    </lineage>
</organism>
<feature type="compositionally biased region" description="Polar residues" evidence="5">
    <location>
        <begin position="354"/>
        <end position="370"/>
    </location>
</feature>
<evidence type="ECO:0000256" key="5">
    <source>
        <dbReference type="SAM" id="MobiDB-lite"/>
    </source>
</evidence>
<evidence type="ECO:0000313" key="8">
    <source>
        <dbReference type="Proteomes" id="UP000028761"/>
    </source>
</evidence>
<keyword evidence="8" id="KW-1185">Reference proteome</keyword>
<dbReference type="Pfam" id="PF03619">
    <property type="entry name" value="Solute_trans_a"/>
    <property type="match status" value="1"/>
</dbReference>
<dbReference type="eggNOG" id="KOG2641">
    <property type="taxonomic scope" value="Eukaryota"/>
</dbReference>
<name>A0A096NSI6_PAPAN</name>
<keyword evidence="4 6" id="KW-0472">Membrane</keyword>
<feature type="transmembrane region" description="Helical" evidence="6">
    <location>
        <begin position="219"/>
        <end position="243"/>
    </location>
</feature>
<dbReference type="HOGENOM" id="CLU_012923_3_0_1"/>
<reference evidence="7 8" key="1">
    <citation type="submission" date="2012-03" db="EMBL/GenBank/DDBJ databases">
        <title>Whole Genome Assembly of Papio anubis.</title>
        <authorList>
            <person name="Liu Y.L."/>
            <person name="Abraham K.A."/>
            <person name="Akbar H.A."/>
            <person name="Ali S.A."/>
            <person name="Anosike U.A."/>
            <person name="Aqrawi P.A."/>
            <person name="Arias F.A."/>
            <person name="Attaway T.A."/>
            <person name="Awwad R.A."/>
            <person name="Babu C.B."/>
            <person name="Bandaranaike D.B."/>
            <person name="Battles P.B."/>
            <person name="Bell A.B."/>
            <person name="Beltran B.B."/>
            <person name="Berhane-Mersha D.B."/>
            <person name="Bess C.B."/>
            <person name="Bickham C.B."/>
            <person name="Bolden T.B."/>
            <person name="Carter K.C."/>
            <person name="Chau D.C."/>
            <person name="Chavez A.C."/>
            <person name="Clerc-Blankenburg K.C."/>
            <person name="Coyle M.C."/>
            <person name="Dao M.D."/>
            <person name="Davila M.L.D."/>
            <person name="Davy-Carroll L.D."/>
            <person name="Denson S.D."/>
            <person name="Dinh H.D."/>
            <person name="Fernandez S.F."/>
            <person name="Fernando P.F."/>
            <person name="Forbes L.F."/>
            <person name="Francis C.F."/>
            <person name="Francisco L.F."/>
            <person name="Fu Q.F."/>
            <person name="Garcia-Iii R.G."/>
            <person name="Garrett T.G."/>
            <person name="Gross S.G."/>
            <person name="Gubbala S.G."/>
            <person name="Hirani K.H."/>
            <person name="Hogues M.H."/>
            <person name="Hollins B.H."/>
            <person name="Jackson L.J."/>
            <person name="Javaid M.J."/>
            <person name="Jhangiani S.J."/>
            <person name="Johnson A.J."/>
            <person name="Johnson B.J."/>
            <person name="Jones J.J."/>
            <person name="Joshi V.J."/>
            <person name="Kalu J.K."/>
            <person name="Khan N.K."/>
            <person name="Korchina V.K."/>
            <person name="Kovar C.K."/>
            <person name="Lago L.L."/>
            <person name="Lara F.L."/>
            <person name="Le T.-K.L."/>
            <person name="Lee S.L."/>
            <person name="Legall-Iii F.L."/>
            <person name="Lemon S.L."/>
            <person name="Liu J.L."/>
            <person name="Liu Y.-S.L."/>
            <person name="Liyanage D.L."/>
            <person name="Lopez J.L."/>
            <person name="Lorensuhewa L.L."/>
            <person name="Mata R.M."/>
            <person name="Mathew T.M."/>
            <person name="Mercado C.M."/>
            <person name="Mercado I.M."/>
            <person name="Morales K.M."/>
            <person name="Morgan M.M."/>
            <person name="Munidasa M.M."/>
            <person name="Ngo D.N."/>
            <person name="Nguyen L.N."/>
            <person name="Nguyen T.N."/>
            <person name="Nguyen N.N."/>
            <person name="Obregon M.O."/>
            <person name="Okwuonu G.O."/>
            <person name="Ongeri F.O."/>
            <person name="Onwere C.O."/>
            <person name="Osifeso I.O."/>
            <person name="Parra A.P."/>
            <person name="Patil S.P."/>
            <person name="Perez A.P."/>
            <person name="Perez Y.P."/>
            <person name="Pham C.P."/>
            <person name="Pu L.-L.P."/>
            <person name="Puazo M.P."/>
            <person name="Quiroz J.Q."/>
            <person name="Rouhana J.R."/>
            <person name="Ruiz M.R."/>
            <person name="Ruiz S.-J.R."/>
            <person name="Saada N.S."/>
            <person name="Santibanez J.S."/>
            <person name="Scheel M.S."/>
            <person name="Schneider B.S."/>
            <person name="Simmons D.S."/>
            <person name="Sisson I.S."/>
            <person name="Tang L.-Y.T."/>
            <person name="Thornton R.T."/>
            <person name="Tisius J.T."/>
            <person name="Toledanes G.T."/>
            <person name="Trejos Z.T."/>
            <person name="Usmani K.U."/>
            <person name="Varghese R.V."/>
            <person name="Vattathil S.V."/>
            <person name="Vee V.V."/>
            <person name="Walker D.W."/>
            <person name="Weissenberger G.W."/>
            <person name="White C.W."/>
            <person name="Williams A.W."/>
            <person name="Woodworth J.W."/>
            <person name="Wright R.W."/>
            <person name="Zhu Y.Z."/>
            <person name="Han Y.H."/>
            <person name="Newsham I.N."/>
            <person name="Nazareth L.N."/>
            <person name="Worley K.W."/>
            <person name="Muzny D.M."/>
            <person name="Rogers J.R."/>
            <person name="Gibbs R.G."/>
        </authorList>
    </citation>
    <scope>NUCLEOTIDE SEQUENCE [LARGE SCALE GENOMIC DNA]</scope>
</reference>
<feature type="compositionally biased region" description="Basic and acidic residues" evidence="5">
    <location>
        <begin position="372"/>
        <end position="384"/>
    </location>
</feature>
<dbReference type="Bgee" id="ENSPANG00000024965">
    <property type="expression patterns" value="Expressed in thymus and 28 other cell types or tissues"/>
</dbReference>
<evidence type="ECO:0000313" key="7">
    <source>
        <dbReference type="Ensembl" id="ENSPANP00000016007.2"/>
    </source>
</evidence>
<dbReference type="InterPro" id="IPR005178">
    <property type="entry name" value="Ostalpha/TMEM184C"/>
</dbReference>
<feature type="transmembrane region" description="Helical" evidence="6">
    <location>
        <begin position="57"/>
        <end position="78"/>
    </location>
</feature>
<dbReference type="PANTHER" id="PTHR23423">
    <property type="entry name" value="ORGANIC SOLUTE TRANSPORTER-RELATED"/>
    <property type="match status" value="1"/>
</dbReference>
<dbReference type="STRING" id="9555.ENSPANP00000016007"/>
<dbReference type="Proteomes" id="UP000028761">
    <property type="component" value="Chromosome 4"/>
</dbReference>
<evidence type="ECO:0000256" key="4">
    <source>
        <dbReference type="ARBA" id="ARBA00023136"/>
    </source>
</evidence>
<evidence type="ECO:0000256" key="2">
    <source>
        <dbReference type="ARBA" id="ARBA00022692"/>
    </source>
</evidence>
<keyword evidence="3 6" id="KW-1133">Transmembrane helix</keyword>
<accession>A0A096NSI6</accession>
<comment type="subcellular location">
    <subcellularLocation>
        <location evidence="1">Membrane</location>
        <topology evidence="1">Multi-pass membrane protein</topology>
    </subcellularLocation>
</comment>
<dbReference type="GeneTree" id="ENSGT00940000153861"/>
<evidence type="ECO:0000256" key="6">
    <source>
        <dbReference type="SAM" id="Phobius"/>
    </source>
</evidence>
<feature type="transmembrane region" description="Helical" evidence="6">
    <location>
        <begin position="130"/>
        <end position="151"/>
    </location>
</feature>
<dbReference type="SMART" id="SM01417">
    <property type="entry name" value="Solute_trans_a"/>
    <property type="match status" value="1"/>
</dbReference>
<gene>
    <name evidence="7" type="primary">TMEM184A</name>
</gene>
<dbReference type="GO" id="GO:0016020">
    <property type="term" value="C:membrane"/>
    <property type="evidence" value="ECO:0007669"/>
    <property type="project" value="UniProtKB-SubCell"/>
</dbReference>
<feature type="region of interest" description="Disordered" evidence="5">
    <location>
        <begin position="350"/>
        <end position="386"/>
    </location>
</feature>
<evidence type="ECO:0000256" key="3">
    <source>
        <dbReference type="ARBA" id="ARBA00022989"/>
    </source>
</evidence>
<sequence length="449" mass="49002">MSNVSGILETAGVPLVSATWLQPNPPPAVPAGPQMDHTGNGSQGAPWLFLTSTLARGVSGIFVWTALVLTCHQIYLHLRSYTVPQEQRYIIRLLLIVPIYAFDSWLSLLLLGDHQYYVYFDSVRDCYEAFVIYSFLSLCFQYLGGEGAIMAEIRGKPIKSSCFYGTCCLRGMTYSIGFLRFCKQATLQFCLVKPVMAVTTIILQAFGKYHDGDFNVRSGYLYVTLIYNASVSLALYALFLFYFTTRELLRPFQPVLKFLTIKAVIFLSFWQGLLLAVLERCGVIPEVETSGGNRLGAGTLAAGYQNFIICVEMLFASVALRYAFPCQVYAEKKENSPGTLCLPARAHSPALGTGSVSVPLSRPRNASSLGRETAKGHPAPDRDLGCVGSRWAQTPMVMGDGCPLPGTPPIRAGTACGLPGFSSVIVEIPGCPPQASQRRTPLLGAPRKL</sequence>
<reference evidence="7" key="2">
    <citation type="submission" date="2025-05" db="UniProtKB">
        <authorList>
            <consortium name="Ensembl"/>
        </authorList>
    </citation>
    <scope>IDENTIFICATION</scope>
</reference>
<keyword evidence="2 6" id="KW-0812">Transmembrane</keyword>
<protein>
    <submittedName>
        <fullName evidence="7">Transmembrane protein 184A</fullName>
    </submittedName>
</protein>
<dbReference type="Ensembl" id="ENSPANT00000027650.3">
    <property type="protein sequence ID" value="ENSPANP00000016007.2"/>
    <property type="gene ID" value="ENSPANG00000024965.3"/>
</dbReference>